<dbReference type="EMBL" id="KI686214">
    <property type="protein sequence ID" value="ETK86944.1"/>
    <property type="molecule type" value="Genomic_DNA"/>
</dbReference>
<name>W2GVR8_PHYNI</name>
<evidence type="ECO:0000313" key="3">
    <source>
        <dbReference type="Proteomes" id="UP000053864"/>
    </source>
</evidence>
<protein>
    <submittedName>
        <fullName evidence="1">Uncharacterized protein</fullName>
    </submittedName>
</protein>
<sequence>SYKLEELIYSRNISKAGTSTQEKAHFERNGL</sequence>
<proteinExistence type="predicted"/>
<feature type="non-terminal residue" evidence="1">
    <location>
        <position position="1"/>
    </location>
</feature>
<reference evidence="1" key="1">
    <citation type="submission" date="2013-11" db="EMBL/GenBank/DDBJ databases">
        <title>The Genome Sequence of Phytophthora parasitica CJ02B3.</title>
        <authorList>
            <consortium name="The Broad Institute Genomics Platform"/>
            <person name="Russ C."/>
            <person name="Tyler B."/>
            <person name="Panabieres F."/>
            <person name="Shan W."/>
            <person name="Tripathy S."/>
            <person name="Grunwald N."/>
            <person name="Machado M."/>
            <person name="Johnson C.S."/>
            <person name="Arredondo F."/>
            <person name="Hong C."/>
            <person name="Coffey M."/>
            <person name="Young S.K."/>
            <person name="Zeng Q."/>
            <person name="Gargeya S."/>
            <person name="Fitzgerald M."/>
            <person name="Abouelleil A."/>
            <person name="Alvarado L."/>
            <person name="Chapman S.B."/>
            <person name="Gainer-Dewar J."/>
            <person name="Goldberg J."/>
            <person name="Griggs A."/>
            <person name="Gujja S."/>
            <person name="Hansen M."/>
            <person name="Howarth C."/>
            <person name="Imamovic A."/>
            <person name="Ireland A."/>
            <person name="Larimer J."/>
            <person name="McCowan C."/>
            <person name="Murphy C."/>
            <person name="Pearson M."/>
            <person name="Poon T.W."/>
            <person name="Priest M."/>
            <person name="Roberts A."/>
            <person name="Saif S."/>
            <person name="Shea T."/>
            <person name="Sykes S."/>
            <person name="Wortman J."/>
            <person name="Nusbaum C."/>
            <person name="Birren B."/>
        </authorList>
    </citation>
    <scope>NUCLEOTIDE SEQUENCE [LARGE SCALE GENOMIC DNA]</scope>
    <source>
        <strain evidence="1">CJ02B3</strain>
    </source>
</reference>
<reference evidence="2 3" key="2">
    <citation type="submission" date="2013-11" db="EMBL/GenBank/DDBJ databases">
        <title>The Genome Sequence of Phytophthora parasitica CJ05E6.</title>
        <authorList>
            <consortium name="The Broad Institute Genomics Platform"/>
            <person name="Russ C."/>
            <person name="Tyler B."/>
            <person name="Panabieres F."/>
            <person name="Shan W."/>
            <person name="Tripathy S."/>
            <person name="Grunwald N."/>
            <person name="Machado M."/>
            <person name="Johnson C.S."/>
            <person name="Arredondo F."/>
            <person name="Hong C."/>
            <person name="Coffey M."/>
            <person name="Young S.K."/>
            <person name="Zeng Q."/>
            <person name="Gargeya S."/>
            <person name="Fitzgerald M."/>
            <person name="Abouelleil A."/>
            <person name="Alvarado L."/>
            <person name="Chapman S.B."/>
            <person name="Gainer-Dewar J."/>
            <person name="Goldberg J."/>
            <person name="Griggs A."/>
            <person name="Gujja S."/>
            <person name="Hansen M."/>
            <person name="Howarth C."/>
            <person name="Imamovic A."/>
            <person name="Ireland A."/>
            <person name="Larimer J."/>
            <person name="McCowan C."/>
            <person name="Murphy C."/>
            <person name="Pearson M."/>
            <person name="Poon T.W."/>
            <person name="Priest M."/>
            <person name="Roberts A."/>
            <person name="Saif S."/>
            <person name="Shea T."/>
            <person name="Sykes S."/>
            <person name="Wortman J."/>
            <person name="Nusbaum C."/>
            <person name="Birren B."/>
        </authorList>
    </citation>
    <scope>NUCLEOTIDE SEQUENCE [LARGE SCALE GENOMIC DNA]</scope>
    <source>
        <strain evidence="2 3">CJ05E6</strain>
    </source>
</reference>
<dbReference type="Proteomes" id="UP000053236">
    <property type="component" value="Unassembled WGS sequence"/>
</dbReference>
<evidence type="ECO:0000313" key="1">
    <source>
        <dbReference type="EMBL" id="ETK86944.1"/>
    </source>
</evidence>
<evidence type="ECO:0000313" key="2">
    <source>
        <dbReference type="EMBL" id="ETL40356.1"/>
    </source>
</evidence>
<dbReference type="AlphaFoldDB" id="W2GVR8"/>
<accession>W2GVR8</accession>
<dbReference type="Proteomes" id="UP000053864">
    <property type="component" value="Unassembled WGS sequence"/>
</dbReference>
<gene>
    <name evidence="1" type="ORF">L915_08507</name>
    <name evidence="2" type="ORF">L916_08439</name>
</gene>
<dbReference type="EMBL" id="KI672841">
    <property type="protein sequence ID" value="ETL40356.1"/>
    <property type="molecule type" value="Genomic_DNA"/>
</dbReference>
<organism evidence="1">
    <name type="scientific">Phytophthora nicotianae</name>
    <name type="common">Potato buckeye rot agent</name>
    <name type="synonym">Phytophthora parasitica</name>
    <dbReference type="NCBI Taxonomy" id="4792"/>
    <lineage>
        <taxon>Eukaryota</taxon>
        <taxon>Sar</taxon>
        <taxon>Stramenopiles</taxon>
        <taxon>Oomycota</taxon>
        <taxon>Peronosporomycetes</taxon>
        <taxon>Peronosporales</taxon>
        <taxon>Peronosporaceae</taxon>
        <taxon>Phytophthora</taxon>
    </lineage>
</organism>